<feature type="non-terminal residue" evidence="2">
    <location>
        <position position="1"/>
    </location>
</feature>
<keyword evidence="3" id="KW-1185">Reference proteome</keyword>
<accession>A0A6G1KCE2</accession>
<dbReference type="EMBL" id="MU005769">
    <property type="protein sequence ID" value="KAF2710205.1"/>
    <property type="molecule type" value="Genomic_DNA"/>
</dbReference>
<feature type="non-terminal residue" evidence="2">
    <location>
        <position position="79"/>
    </location>
</feature>
<evidence type="ECO:0000313" key="2">
    <source>
        <dbReference type="EMBL" id="KAF2710205.1"/>
    </source>
</evidence>
<feature type="region of interest" description="Disordered" evidence="1">
    <location>
        <begin position="1"/>
        <end position="46"/>
    </location>
</feature>
<protein>
    <submittedName>
        <fullName evidence="2">Uncharacterized protein</fullName>
    </submittedName>
</protein>
<reference evidence="2" key="1">
    <citation type="journal article" date="2020" name="Stud. Mycol.">
        <title>101 Dothideomycetes genomes: a test case for predicting lifestyles and emergence of pathogens.</title>
        <authorList>
            <person name="Haridas S."/>
            <person name="Albert R."/>
            <person name="Binder M."/>
            <person name="Bloem J."/>
            <person name="Labutti K."/>
            <person name="Salamov A."/>
            <person name="Andreopoulos B."/>
            <person name="Baker S."/>
            <person name="Barry K."/>
            <person name="Bills G."/>
            <person name="Bluhm B."/>
            <person name="Cannon C."/>
            <person name="Castanera R."/>
            <person name="Culley D."/>
            <person name="Daum C."/>
            <person name="Ezra D."/>
            <person name="Gonzalez J."/>
            <person name="Henrissat B."/>
            <person name="Kuo A."/>
            <person name="Liang C."/>
            <person name="Lipzen A."/>
            <person name="Lutzoni F."/>
            <person name="Magnuson J."/>
            <person name="Mondo S."/>
            <person name="Nolan M."/>
            <person name="Ohm R."/>
            <person name="Pangilinan J."/>
            <person name="Park H.-J."/>
            <person name="Ramirez L."/>
            <person name="Alfaro M."/>
            <person name="Sun H."/>
            <person name="Tritt A."/>
            <person name="Yoshinaga Y."/>
            <person name="Zwiers L.-H."/>
            <person name="Turgeon B."/>
            <person name="Goodwin S."/>
            <person name="Spatafora J."/>
            <person name="Crous P."/>
            <person name="Grigoriev I."/>
        </authorList>
    </citation>
    <scope>NUCLEOTIDE SEQUENCE</scope>
    <source>
        <strain evidence="2">CBS 279.74</strain>
    </source>
</reference>
<proteinExistence type="predicted"/>
<evidence type="ECO:0000313" key="3">
    <source>
        <dbReference type="Proteomes" id="UP000799428"/>
    </source>
</evidence>
<sequence>TSLNSQQQQQQQLAPQQQTQQSQAAMQRQSSYEYGASPGAPGSTAAETTSYLNQYALLAEAAKRAQVACVMRDIEGMEL</sequence>
<evidence type="ECO:0000256" key="1">
    <source>
        <dbReference type="SAM" id="MobiDB-lite"/>
    </source>
</evidence>
<gene>
    <name evidence="2" type="ORF">K504DRAFT_347527</name>
</gene>
<organism evidence="2 3">
    <name type="scientific">Pleomassaria siparia CBS 279.74</name>
    <dbReference type="NCBI Taxonomy" id="1314801"/>
    <lineage>
        <taxon>Eukaryota</taxon>
        <taxon>Fungi</taxon>
        <taxon>Dikarya</taxon>
        <taxon>Ascomycota</taxon>
        <taxon>Pezizomycotina</taxon>
        <taxon>Dothideomycetes</taxon>
        <taxon>Pleosporomycetidae</taxon>
        <taxon>Pleosporales</taxon>
        <taxon>Pleomassariaceae</taxon>
        <taxon>Pleomassaria</taxon>
    </lineage>
</organism>
<dbReference type="Proteomes" id="UP000799428">
    <property type="component" value="Unassembled WGS sequence"/>
</dbReference>
<dbReference type="AlphaFoldDB" id="A0A6G1KCE2"/>
<dbReference type="OrthoDB" id="4157208at2759"/>
<name>A0A6G1KCE2_9PLEO</name>